<dbReference type="Gene3D" id="1.20.910.10">
    <property type="entry name" value="Heme oxygenase-like"/>
    <property type="match status" value="1"/>
</dbReference>
<gene>
    <name evidence="1" type="ORF">F5984_11920</name>
</gene>
<evidence type="ECO:0000313" key="1">
    <source>
        <dbReference type="EMBL" id="KAB7730846.1"/>
    </source>
</evidence>
<dbReference type="EMBL" id="WELI01000004">
    <property type="protein sequence ID" value="KAB7730846.1"/>
    <property type="molecule type" value="Genomic_DNA"/>
</dbReference>
<dbReference type="Proteomes" id="UP000488299">
    <property type="component" value="Unassembled WGS sequence"/>
</dbReference>
<dbReference type="AlphaFoldDB" id="A0A7J5TZG2"/>
<sequence length="203" mass="22824">MNDLLLRLRDETRPHHTETEQLLYADALRSGTLSTDQYRHLLLTHGIFHQALEAAIDNEPAFFSDYRPDSRRKTNWLRADLETVQLSLPVHPQPVFADWSPVQLLGAAYVGEGSMLGGKTVWHYLEQSEALQPLLGQARFYRGYGVQTGPLWREFGEFAFAQGAPDADAVVAAARQAFDCYRKIFGYTAPQVFGHLPADTSVC</sequence>
<dbReference type="GO" id="GO:0006788">
    <property type="term" value="P:heme oxidation"/>
    <property type="evidence" value="ECO:0007669"/>
    <property type="project" value="InterPro"/>
</dbReference>
<dbReference type="GO" id="GO:0004392">
    <property type="term" value="F:heme oxygenase (decyclizing) activity"/>
    <property type="evidence" value="ECO:0007669"/>
    <property type="project" value="InterPro"/>
</dbReference>
<dbReference type="SUPFAM" id="SSF48613">
    <property type="entry name" value="Heme oxygenase-like"/>
    <property type="match status" value="1"/>
</dbReference>
<comment type="caution">
    <text evidence="1">The sequence shown here is derived from an EMBL/GenBank/DDBJ whole genome shotgun (WGS) entry which is preliminary data.</text>
</comment>
<proteinExistence type="predicted"/>
<name>A0A7J5TZG2_9BACT</name>
<accession>A0A7J5TZG2</accession>
<protein>
    <submittedName>
        <fullName evidence="1">Heme oxygenase</fullName>
    </submittedName>
</protein>
<reference evidence="1 2" key="1">
    <citation type="submission" date="2019-10" db="EMBL/GenBank/DDBJ databases">
        <title>Rudanella paleaurantiibacter sp. nov., isolated from sludge.</title>
        <authorList>
            <person name="Xu S.Q."/>
        </authorList>
    </citation>
    <scope>NUCLEOTIDE SEQUENCE [LARGE SCALE GENOMIC DNA]</scope>
    <source>
        <strain evidence="1 2">HX-22-17</strain>
    </source>
</reference>
<dbReference type="InterPro" id="IPR016084">
    <property type="entry name" value="Haem_Oase-like_multi-hlx"/>
</dbReference>
<dbReference type="RefSeq" id="WP_152124506.1">
    <property type="nucleotide sequence ID" value="NZ_WELI01000004.1"/>
</dbReference>
<organism evidence="1 2">
    <name type="scientific">Rudanella paleaurantiibacter</name>
    <dbReference type="NCBI Taxonomy" id="2614655"/>
    <lineage>
        <taxon>Bacteria</taxon>
        <taxon>Pseudomonadati</taxon>
        <taxon>Bacteroidota</taxon>
        <taxon>Cytophagia</taxon>
        <taxon>Cytophagales</taxon>
        <taxon>Cytophagaceae</taxon>
        <taxon>Rudanella</taxon>
    </lineage>
</organism>
<dbReference type="InterPro" id="IPR016053">
    <property type="entry name" value="Haem_Oase-like"/>
</dbReference>
<dbReference type="CDD" id="cd19166">
    <property type="entry name" value="HemeO-bac"/>
    <property type="match status" value="1"/>
</dbReference>
<dbReference type="Pfam" id="PF01126">
    <property type="entry name" value="Heme_oxygenase"/>
    <property type="match status" value="1"/>
</dbReference>
<evidence type="ECO:0000313" key="2">
    <source>
        <dbReference type="Proteomes" id="UP000488299"/>
    </source>
</evidence>
<keyword evidence="2" id="KW-1185">Reference proteome</keyword>